<feature type="domain" description="DUF4185" evidence="3">
    <location>
        <begin position="226"/>
        <end position="357"/>
    </location>
</feature>
<accession>A0A9W6M0N1</accession>
<feature type="chain" id="PRO_5040731542" description="DUF4185 domain-containing protein" evidence="2">
    <location>
        <begin position="36"/>
        <end position="394"/>
    </location>
</feature>
<dbReference type="Pfam" id="PF13810">
    <property type="entry name" value="DUF4185"/>
    <property type="match status" value="1"/>
</dbReference>
<proteinExistence type="predicted"/>
<evidence type="ECO:0000313" key="5">
    <source>
        <dbReference type="Proteomes" id="UP001142372"/>
    </source>
</evidence>
<comment type="caution">
    <text evidence="4">The sequence shown here is derived from an EMBL/GenBank/DDBJ whole genome shotgun (WGS) entry which is preliminary data.</text>
</comment>
<feature type="region of interest" description="Disordered" evidence="1">
    <location>
        <begin position="31"/>
        <end position="65"/>
    </location>
</feature>
<evidence type="ECO:0000259" key="3">
    <source>
        <dbReference type="Pfam" id="PF13810"/>
    </source>
</evidence>
<keyword evidence="2" id="KW-0732">Signal</keyword>
<dbReference type="InterPro" id="IPR025442">
    <property type="entry name" value="DUF4185"/>
</dbReference>
<dbReference type="RefSeq" id="WP_271177490.1">
    <property type="nucleotide sequence ID" value="NZ_BAAAJO010000002.1"/>
</dbReference>
<sequence>MTFHRARLRAATALLLGGALAAAAPLAASASPAHSAPAPTNAAPAHTSSAQPDGRHGGTETITTKATVDQPLTRTFGHYGDTAGRWTGADSAYSVPLPGGATAWLYSDTFLGTVNADHSRPTDSPFIHNSIVVERHGKLTTYTGGTATAPESLVRVPGGDENQDWYWFGDGTVEGNHLRVSLLEFAKTGTGPFDFAFQRTAVASFSLPSMRFEGITQRPAGTVQWGSAIYEDGEYTYVYGVEDLQSTKYLHVSRVRSGHLTTGTRQYWTGSGWSTDESSSARVMDGVANEFSVTKFQGKYTLVTGDSTEALSAKIVMYRGDSLTGPFLNKTVLYTTPETSGNVFTYNAKAHPELGDRDTLLVTYNVNSFDTADVYANVDNYRPRYIDVDVRIRH</sequence>
<protein>
    <recommendedName>
        <fullName evidence="3">DUF4185 domain-containing protein</fullName>
    </recommendedName>
</protein>
<dbReference type="EMBL" id="BSEN01000012">
    <property type="protein sequence ID" value="GLJ76829.1"/>
    <property type="molecule type" value="Genomic_DNA"/>
</dbReference>
<keyword evidence="5" id="KW-1185">Reference proteome</keyword>
<organism evidence="4 5">
    <name type="scientific">Leifsonia poae</name>
    <dbReference type="NCBI Taxonomy" id="110933"/>
    <lineage>
        <taxon>Bacteria</taxon>
        <taxon>Bacillati</taxon>
        <taxon>Actinomycetota</taxon>
        <taxon>Actinomycetes</taxon>
        <taxon>Micrococcales</taxon>
        <taxon>Microbacteriaceae</taxon>
        <taxon>Leifsonia</taxon>
    </lineage>
</organism>
<evidence type="ECO:0000313" key="4">
    <source>
        <dbReference type="EMBL" id="GLJ76829.1"/>
    </source>
</evidence>
<feature type="signal peptide" evidence="2">
    <location>
        <begin position="1"/>
        <end position="35"/>
    </location>
</feature>
<reference evidence="4" key="2">
    <citation type="submission" date="2023-01" db="EMBL/GenBank/DDBJ databases">
        <authorList>
            <person name="Sun Q."/>
            <person name="Evtushenko L."/>
        </authorList>
    </citation>
    <scope>NUCLEOTIDE SEQUENCE</scope>
    <source>
        <strain evidence="4">VKM Ac-1401</strain>
    </source>
</reference>
<feature type="compositionally biased region" description="Low complexity" evidence="1">
    <location>
        <begin position="31"/>
        <end position="50"/>
    </location>
</feature>
<dbReference type="Proteomes" id="UP001142372">
    <property type="component" value="Unassembled WGS sequence"/>
</dbReference>
<gene>
    <name evidence="4" type="ORF">GCM10017584_24030</name>
</gene>
<evidence type="ECO:0000256" key="2">
    <source>
        <dbReference type="SAM" id="SignalP"/>
    </source>
</evidence>
<dbReference type="AlphaFoldDB" id="A0A9W6M0N1"/>
<reference evidence="4" key="1">
    <citation type="journal article" date="2014" name="Int. J. Syst. Evol. Microbiol.">
        <title>Complete genome sequence of Corynebacterium casei LMG S-19264T (=DSM 44701T), isolated from a smear-ripened cheese.</title>
        <authorList>
            <consortium name="US DOE Joint Genome Institute (JGI-PGF)"/>
            <person name="Walter F."/>
            <person name="Albersmeier A."/>
            <person name="Kalinowski J."/>
            <person name="Ruckert C."/>
        </authorList>
    </citation>
    <scope>NUCLEOTIDE SEQUENCE</scope>
    <source>
        <strain evidence="4">VKM Ac-1401</strain>
    </source>
</reference>
<evidence type="ECO:0000256" key="1">
    <source>
        <dbReference type="SAM" id="MobiDB-lite"/>
    </source>
</evidence>
<name>A0A9W6M0N1_9MICO</name>